<protein>
    <submittedName>
        <fullName evidence="5">N-acyl amino acid synthase, PEP-CTERM/exosortase system-associated</fullName>
    </submittedName>
</protein>
<dbReference type="Proteomes" id="UP000184171">
    <property type="component" value="Unassembled WGS sequence"/>
</dbReference>
<dbReference type="SUPFAM" id="SSF55729">
    <property type="entry name" value="Acyl-CoA N-acyltransferases (Nat)"/>
    <property type="match status" value="1"/>
</dbReference>
<evidence type="ECO:0000256" key="4">
    <source>
        <dbReference type="ARBA" id="ARBA00022929"/>
    </source>
</evidence>
<dbReference type="PANTHER" id="PTHR39322:SF1">
    <property type="entry name" value="ISOVALERYL-HOMOSERINE LACTONE SYNTHASE"/>
    <property type="match status" value="1"/>
</dbReference>
<evidence type="ECO:0000313" key="6">
    <source>
        <dbReference type="Proteomes" id="UP000184171"/>
    </source>
</evidence>
<dbReference type="NCBIfam" id="TIGR03694">
    <property type="entry name" value="exosort_acyl"/>
    <property type="match status" value="1"/>
</dbReference>
<dbReference type="Pfam" id="PF13444">
    <property type="entry name" value="Acetyltransf_5"/>
    <property type="match status" value="1"/>
</dbReference>
<keyword evidence="1" id="KW-0673">Quorum sensing</keyword>
<dbReference type="InterPro" id="IPR016181">
    <property type="entry name" value="Acyl_CoA_acyltransferase"/>
</dbReference>
<name>A0A1M6MLN4_MALRU</name>
<dbReference type="OrthoDB" id="187732at2"/>
<dbReference type="GO" id="GO:0016740">
    <property type="term" value="F:transferase activity"/>
    <property type="evidence" value="ECO:0007669"/>
    <property type="project" value="UniProtKB-KW"/>
</dbReference>
<gene>
    <name evidence="5" type="ORF">SAMN02745165_03324</name>
</gene>
<reference evidence="5 6" key="1">
    <citation type="submission" date="2016-11" db="EMBL/GenBank/DDBJ databases">
        <authorList>
            <person name="Jaros S."/>
            <person name="Januszkiewicz K."/>
            <person name="Wedrychowicz H."/>
        </authorList>
    </citation>
    <scope>NUCLEOTIDE SEQUENCE [LARGE SCALE GENOMIC DNA]</scope>
    <source>
        <strain evidence="5 6">DSM 5091</strain>
    </source>
</reference>
<sequence>MPAISSQLRKAVEYATLHKHFQQFFKVVPAVTDELIAEAQRIRHNVYCEELGWEPEKKDGRERDEYDPHAIHCLLRSQSRDMFIGCIRLVLPTEKGVDLHLPMQNSCGDKLYPGHPDPVSMANREVAEVWRLAIIKEFRRRRQDQGRNIPFPEEKQALSDRRKFPYIPVALYLGMMELASQNNINTLYFMTEPLLARHFSRLGGDLQLVGEGVEHRGLRKPYLMDVNQVRRKASFALKPLIKVIRNDIEHYKKLKEKNQPIPFMEDGKLKDFRDF</sequence>
<dbReference type="STRING" id="1122189.SAMN02745165_03324"/>
<organism evidence="5 6">
    <name type="scientific">Malonomonas rubra DSM 5091</name>
    <dbReference type="NCBI Taxonomy" id="1122189"/>
    <lineage>
        <taxon>Bacteria</taxon>
        <taxon>Pseudomonadati</taxon>
        <taxon>Thermodesulfobacteriota</taxon>
        <taxon>Desulfuromonadia</taxon>
        <taxon>Desulfuromonadales</taxon>
        <taxon>Geopsychrobacteraceae</taxon>
        <taxon>Malonomonas</taxon>
    </lineage>
</organism>
<evidence type="ECO:0000256" key="1">
    <source>
        <dbReference type="ARBA" id="ARBA00022654"/>
    </source>
</evidence>
<evidence type="ECO:0000256" key="2">
    <source>
        <dbReference type="ARBA" id="ARBA00022679"/>
    </source>
</evidence>
<keyword evidence="2" id="KW-0808">Transferase</keyword>
<dbReference type="AlphaFoldDB" id="A0A1M6MLN4"/>
<keyword evidence="3" id="KW-0949">S-adenosyl-L-methionine</keyword>
<dbReference type="GO" id="GO:0007165">
    <property type="term" value="P:signal transduction"/>
    <property type="evidence" value="ECO:0007669"/>
    <property type="project" value="TreeGrafter"/>
</dbReference>
<dbReference type="RefSeq" id="WP_072909855.1">
    <property type="nucleotide sequence ID" value="NZ_FQZT01000019.1"/>
</dbReference>
<evidence type="ECO:0000256" key="3">
    <source>
        <dbReference type="ARBA" id="ARBA00022691"/>
    </source>
</evidence>
<dbReference type="InterPro" id="IPR022484">
    <property type="entry name" value="PEP-CTERM/exosrtase_acylTfrase"/>
</dbReference>
<dbReference type="PANTHER" id="PTHR39322">
    <property type="entry name" value="ACYL-HOMOSERINE-LACTONE SYNTHASE"/>
    <property type="match status" value="1"/>
</dbReference>
<dbReference type="Gene3D" id="3.40.630.30">
    <property type="match status" value="1"/>
</dbReference>
<keyword evidence="4" id="KW-0071">Autoinducer synthesis</keyword>
<proteinExistence type="predicted"/>
<dbReference type="EMBL" id="FQZT01000019">
    <property type="protein sequence ID" value="SHJ84306.1"/>
    <property type="molecule type" value="Genomic_DNA"/>
</dbReference>
<evidence type="ECO:0000313" key="5">
    <source>
        <dbReference type="EMBL" id="SHJ84306.1"/>
    </source>
</evidence>
<dbReference type="GO" id="GO:0009372">
    <property type="term" value="P:quorum sensing"/>
    <property type="evidence" value="ECO:0007669"/>
    <property type="project" value="UniProtKB-KW"/>
</dbReference>
<dbReference type="InterPro" id="IPR001690">
    <property type="entry name" value="Autoind_synthase"/>
</dbReference>
<keyword evidence="6" id="KW-1185">Reference proteome</keyword>
<accession>A0A1M6MLN4</accession>